<dbReference type="Proteomes" id="UP000564885">
    <property type="component" value="Unassembled WGS sequence"/>
</dbReference>
<dbReference type="InterPro" id="IPR043135">
    <property type="entry name" value="Fur_C"/>
</dbReference>
<keyword evidence="4" id="KW-0805">Transcription regulation</keyword>
<dbReference type="RefSeq" id="WP_171216996.1">
    <property type="nucleotide sequence ID" value="NZ_JABEPP010000001.1"/>
</dbReference>
<dbReference type="Gene3D" id="3.30.1490.190">
    <property type="match status" value="1"/>
</dbReference>
<keyword evidence="6" id="KW-0804">Transcription</keyword>
<dbReference type="GO" id="GO:0003700">
    <property type="term" value="F:DNA-binding transcription factor activity"/>
    <property type="evidence" value="ECO:0007669"/>
    <property type="project" value="InterPro"/>
</dbReference>
<evidence type="ECO:0000256" key="3">
    <source>
        <dbReference type="ARBA" id="ARBA00022833"/>
    </source>
</evidence>
<evidence type="ECO:0000256" key="2">
    <source>
        <dbReference type="ARBA" id="ARBA00022491"/>
    </source>
</evidence>
<dbReference type="GO" id="GO:1900376">
    <property type="term" value="P:regulation of secondary metabolite biosynthetic process"/>
    <property type="evidence" value="ECO:0007669"/>
    <property type="project" value="TreeGrafter"/>
</dbReference>
<keyword evidence="5" id="KW-0238">DNA-binding</keyword>
<sequence length="165" mass="17978">MGKEQPPPAGAHHHHPHGPQDAAELVAHAERVCRDRGLQFTPLRRRVFEALSASAAPLGAYDLVEQLGRERRISPISVYRALEFLMEAGLIHRIAVRNTYLPCHHEHGAGETTVFLVCTVCGNVDELASSEIARDLAGTAAQVGFRPLSRAVELEGECQACRESA</sequence>
<dbReference type="GO" id="GO:0045892">
    <property type="term" value="P:negative regulation of DNA-templated transcription"/>
    <property type="evidence" value="ECO:0007669"/>
    <property type="project" value="TreeGrafter"/>
</dbReference>
<feature type="binding site" evidence="7">
    <location>
        <position position="121"/>
    </location>
    <ligand>
        <name>Zn(2+)</name>
        <dbReference type="ChEBI" id="CHEBI:29105"/>
    </ligand>
</feature>
<evidence type="ECO:0000256" key="4">
    <source>
        <dbReference type="ARBA" id="ARBA00023015"/>
    </source>
</evidence>
<comment type="caution">
    <text evidence="8">The sequence shown here is derived from an EMBL/GenBank/DDBJ whole genome shotgun (WGS) entry which is preliminary data.</text>
</comment>
<comment type="cofactor">
    <cofactor evidence="7">
        <name>Zn(2+)</name>
        <dbReference type="ChEBI" id="CHEBI:29105"/>
    </cofactor>
    <text evidence="7">Binds 1 zinc ion per subunit.</text>
</comment>
<dbReference type="EMBL" id="JABEPP010000001">
    <property type="protein sequence ID" value="NNM71545.1"/>
    <property type="molecule type" value="Genomic_DNA"/>
</dbReference>
<dbReference type="GO" id="GO:0005829">
    <property type="term" value="C:cytosol"/>
    <property type="evidence" value="ECO:0007669"/>
    <property type="project" value="TreeGrafter"/>
</dbReference>
<dbReference type="PANTHER" id="PTHR33202:SF6">
    <property type="entry name" value="ZINC UPTAKE REGULATION PROTEIN"/>
    <property type="match status" value="1"/>
</dbReference>
<keyword evidence="9" id="KW-1185">Reference proteome</keyword>
<dbReference type="PANTHER" id="PTHR33202">
    <property type="entry name" value="ZINC UPTAKE REGULATION PROTEIN"/>
    <property type="match status" value="1"/>
</dbReference>
<feature type="binding site" evidence="7">
    <location>
        <position position="161"/>
    </location>
    <ligand>
        <name>Zn(2+)</name>
        <dbReference type="ChEBI" id="CHEBI:29105"/>
    </ligand>
</feature>
<dbReference type="InterPro" id="IPR002481">
    <property type="entry name" value="FUR"/>
</dbReference>
<feature type="binding site" evidence="7">
    <location>
        <position position="118"/>
    </location>
    <ligand>
        <name>Zn(2+)</name>
        <dbReference type="ChEBI" id="CHEBI:29105"/>
    </ligand>
</feature>
<comment type="similarity">
    <text evidence="1">Belongs to the Fur family.</text>
</comment>
<evidence type="ECO:0000256" key="1">
    <source>
        <dbReference type="ARBA" id="ARBA00007957"/>
    </source>
</evidence>
<reference evidence="8 9" key="1">
    <citation type="submission" date="2020-04" db="EMBL/GenBank/DDBJ databases">
        <title>Enterovirga sp. isolate from soil.</title>
        <authorList>
            <person name="Chea S."/>
            <person name="Kim D.-U."/>
        </authorList>
    </citation>
    <scope>NUCLEOTIDE SEQUENCE [LARGE SCALE GENOMIC DNA]</scope>
    <source>
        <strain evidence="8 9">DB1703</strain>
    </source>
</reference>
<gene>
    <name evidence="8" type="ORF">HJG44_03920</name>
</gene>
<evidence type="ECO:0000313" key="8">
    <source>
        <dbReference type="EMBL" id="NNM71545.1"/>
    </source>
</evidence>
<evidence type="ECO:0000256" key="5">
    <source>
        <dbReference type="ARBA" id="ARBA00023125"/>
    </source>
</evidence>
<dbReference type="InterPro" id="IPR036390">
    <property type="entry name" value="WH_DNA-bd_sf"/>
</dbReference>
<feature type="binding site" evidence="7">
    <location>
        <position position="158"/>
    </location>
    <ligand>
        <name>Zn(2+)</name>
        <dbReference type="ChEBI" id="CHEBI:29105"/>
    </ligand>
</feature>
<organism evidence="8 9">
    <name type="scientific">Enterovirga aerilata</name>
    <dbReference type="NCBI Taxonomy" id="2730920"/>
    <lineage>
        <taxon>Bacteria</taxon>
        <taxon>Pseudomonadati</taxon>
        <taxon>Pseudomonadota</taxon>
        <taxon>Alphaproteobacteria</taxon>
        <taxon>Hyphomicrobiales</taxon>
        <taxon>Methylobacteriaceae</taxon>
        <taxon>Enterovirga</taxon>
    </lineage>
</organism>
<evidence type="ECO:0000256" key="6">
    <source>
        <dbReference type="ARBA" id="ARBA00023163"/>
    </source>
</evidence>
<evidence type="ECO:0000256" key="7">
    <source>
        <dbReference type="PIRSR" id="PIRSR602481-1"/>
    </source>
</evidence>
<proteinExistence type="inferred from homology"/>
<protein>
    <submittedName>
        <fullName evidence="8">Transcriptional repressor</fullName>
    </submittedName>
</protein>
<dbReference type="SUPFAM" id="SSF46785">
    <property type="entry name" value="Winged helix' DNA-binding domain"/>
    <property type="match status" value="1"/>
</dbReference>
<dbReference type="Gene3D" id="1.10.10.10">
    <property type="entry name" value="Winged helix-like DNA-binding domain superfamily/Winged helix DNA-binding domain"/>
    <property type="match status" value="1"/>
</dbReference>
<accession>A0A849I5D3</accession>
<dbReference type="Pfam" id="PF01475">
    <property type="entry name" value="FUR"/>
    <property type="match status" value="1"/>
</dbReference>
<dbReference type="GO" id="GO:0000976">
    <property type="term" value="F:transcription cis-regulatory region binding"/>
    <property type="evidence" value="ECO:0007669"/>
    <property type="project" value="TreeGrafter"/>
</dbReference>
<keyword evidence="7" id="KW-0479">Metal-binding</keyword>
<name>A0A849I5D3_9HYPH</name>
<keyword evidence="2" id="KW-0678">Repressor</keyword>
<keyword evidence="3 7" id="KW-0862">Zinc</keyword>
<dbReference type="InterPro" id="IPR036388">
    <property type="entry name" value="WH-like_DNA-bd_sf"/>
</dbReference>
<dbReference type="AlphaFoldDB" id="A0A849I5D3"/>
<dbReference type="GO" id="GO:0008270">
    <property type="term" value="F:zinc ion binding"/>
    <property type="evidence" value="ECO:0007669"/>
    <property type="project" value="TreeGrafter"/>
</dbReference>
<evidence type="ECO:0000313" key="9">
    <source>
        <dbReference type="Proteomes" id="UP000564885"/>
    </source>
</evidence>